<accession>A0ABD2YS65</accession>
<feature type="repeat" description="PPR" evidence="2">
    <location>
        <begin position="60"/>
        <end position="95"/>
    </location>
</feature>
<dbReference type="Proteomes" id="UP001630127">
    <property type="component" value="Unassembled WGS sequence"/>
</dbReference>
<dbReference type="EMBL" id="JBJUIK010000012">
    <property type="protein sequence ID" value="KAL3508965.1"/>
    <property type="molecule type" value="Genomic_DNA"/>
</dbReference>
<organism evidence="3 4">
    <name type="scientific">Cinchona calisaya</name>
    <dbReference type="NCBI Taxonomy" id="153742"/>
    <lineage>
        <taxon>Eukaryota</taxon>
        <taxon>Viridiplantae</taxon>
        <taxon>Streptophyta</taxon>
        <taxon>Embryophyta</taxon>
        <taxon>Tracheophyta</taxon>
        <taxon>Spermatophyta</taxon>
        <taxon>Magnoliopsida</taxon>
        <taxon>eudicotyledons</taxon>
        <taxon>Gunneridae</taxon>
        <taxon>Pentapetalae</taxon>
        <taxon>asterids</taxon>
        <taxon>lamiids</taxon>
        <taxon>Gentianales</taxon>
        <taxon>Rubiaceae</taxon>
        <taxon>Cinchonoideae</taxon>
        <taxon>Cinchoneae</taxon>
        <taxon>Cinchona</taxon>
    </lineage>
</organism>
<dbReference type="AlphaFoldDB" id="A0ABD2YS65"/>
<dbReference type="SUPFAM" id="SSF48452">
    <property type="entry name" value="TPR-like"/>
    <property type="match status" value="1"/>
</dbReference>
<dbReference type="PANTHER" id="PTHR47926:SF436">
    <property type="entry name" value="PENTATRICOPEPTIDE REPEAT-CONTAINING PROTEIN ELI1, CHLOROPLASTIC-LIKE ISOFORM X2"/>
    <property type="match status" value="1"/>
</dbReference>
<dbReference type="Gene3D" id="1.25.40.10">
    <property type="entry name" value="Tetratricopeptide repeat domain"/>
    <property type="match status" value="3"/>
</dbReference>
<dbReference type="Pfam" id="PF13041">
    <property type="entry name" value="PPR_2"/>
    <property type="match status" value="2"/>
</dbReference>
<evidence type="ECO:0000313" key="3">
    <source>
        <dbReference type="EMBL" id="KAL3508965.1"/>
    </source>
</evidence>
<dbReference type="InterPro" id="IPR011990">
    <property type="entry name" value="TPR-like_helical_dom_sf"/>
</dbReference>
<evidence type="ECO:0000256" key="1">
    <source>
        <dbReference type="ARBA" id="ARBA00022737"/>
    </source>
</evidence>
<feature type="repeat" description="PPR" evidence="2">
    <location>
        <begin position="193"/>
        <end position="227"/>
    </location>
</feature>
<dbReference type="InterPro" id="IPR002885">
    <property type="entry name" value="PPR_rpt"/>
</dbReference>
<dbReference type="NCBIfam" id="TIGR00756">
    <property type="entry name" value="PPR"/>
    <property type="match status" value="4"/>
</dbReference>
<feature type="repeat" description="PPR" evidence="2">
    <location>
        <begin position="264"/>
        <end position="298"/>
    </location>
</feature>
<dbReference type="InterPro" id="IPR046960">
    <property type="entry name" value="PPR_At4g14850-like_plant"/>
</dbReference>
<name>A0ABD2YS65_9GENT</name>
<keyword evidence="4" id="KW-1185">Reference proteome</keyword>
<dbReference type="InterPro" id="IPR046848">
    <property type="entry name" value="E_motif"/>
</dbReference>
<evidence type="ECO:0008006" key="5">
    <source>
        <dbReference type="Google" id="ProtNLM"/>
    </source>
</evidence>
<keyword evidence="1" id="KW-0677">Repeat</keyword>
<gene>
    <name evidence="3" type="ORF">ACH5RR_028366</name>
</gene>
<reference evidence="3 4" key="1">
    <citation type="submission" date="2024-11" db="EMBL/GenBank/DDBJ databases">
        <title>A near-complete genome assembly of Cinchona calisaya.</title>
        <authorList>
            <person name="Lian D.C."/>
            <person name="Zhao X.W."/>
            <person name="Wei L."/>
        </authorList>
    </citation>
    <scope>NUCLEOTIDE SEQUENCE [LARGE SCALE GENOMIC DNA]</scope>
    <source>
        <tissue evidence="3">Nenye</tissue>
    </source>
</reference>
<dbReference type="FunFam" id="1.25.40.10:FF:000184">
    <property type="entry name" value="Pentatricopeptide repeat-containing protein, chloroplastic"/>
    <property type="match status" value="1"/>
</dbReference>
<comment type="caution">
    <text evidence="3">The sequence shown here is derived from an EMBL/GenBank/DDBJ whole genome shotgun (WGS) entry which is preliminary data.</text>
</comment>
<dbReference type="PROSITE" id="PS51375">
    <property type="entry name" value="PPR"/>
    <property type="match status" value="4"/>
</dbReference>
<feature type="repeat" description="PPR" evidence="2">
    <location>
        <begin position="162"/>
        <end position="192"/>
    </location>
</feature>
<sequence>MLETKCSTMKDLQMIHTQLIKTGLIKDKIAASRVLAFCATSQECDVNYAYLVFTQIDNPNLFAWNTIIRGFSQSSAPENAVSLFIEMLESSTIQPGRLTYPSLFKAYTQLGLATEGAQLHGRIMKLGLEFDPFIRNTMLNMYANCGCLSEARKMFDEDESVDVVAWNSMISGLAKCGEIKDSWRLFSKMPFRNDVSWNSMISGYVKNGKWMEALDLFNEMQEKRIEPSEYTLVSLLNASAFLGALEQGRWIHEYIMKKNSIKINVIMITALINMYCKCGDIEMARQVFETSPGKGLSCWNSMIFGFAINGFENDAIHLFTRLESSNLKPDCVSFISVLIACNHSGLVHEARKYFVLMKEKYKIEPSIQHYGCMVDALGRRGILEEAAELIKSMPMNPDATIWGSLLSAAQNHGNFEMAELAAKHLIELDPKDSYGHLLMCNAYAALGHFEKALQGRFSMKQLQIEKQPGCSSINVDGEVHEFVAGGMLHSRVDEIYSLMD</sequence>
<protein>
    <recommendedName>
        <fullName evidence="5">Chlororespiratory reduction 4</fullName>
    </recommendedName>
</protein>
<proteinExistence type="predicted"/>
<evidence type="ECO:0000313" key="4">
    <source>
        <dbReference type="Proteomes" id="UP001630127"/>
    </source>
</evidence>
<dbReference type="Pfam" id="PF20431">
    <property type="entry name" value="E_motif"/>
    <property type="match status" value="1"/>
</dbReference>
<dbReference type="FunFam" id="1.25.40.10:FF:000470">
    <property type="entry name" value="Pentatricopeptide repeat-containing protein At5g66520"/>
    <property type="match status" value="1"/>
</dbReference>
<dbReference type="PANTHER" id="PTHR47926">
    <property type="entry name" value="PENTATRICOPEPTIDE REPEAT-CONTAINING PROTEIN"/>
    <property type="match status" value="1"/>
</dbReference>
<dbReference type="Pfam" id="PF13812">
    <property type="entry name" value="PPR_3"/>
    <property type="match status" value="1"/>
</dbReference>
<dbReference type="Pfam" id="PF01535">
    <property type="entry name" value="PPR"/>
    <property type="match status" value="3"/>
</dbReference>
<evidence type="ECO:0000256" key="2">
    <source>
        <dbReference type="PROSITE-ProRule" id="PRU00708"/>
    </source>
</evidence>